<feature type="transmembrane region" description="Helical" evidence="8">
    <location>
        <begin position="305"/>
        <end position="325"/>
    </location>
</feature>
<dbReference type="Pfam" id="PF09721">
    <property type="entry name" value="Exosortase_EpsH"/>
    <property type="match status" value="1"/>
</dbReference>
<protein>
    <recommendedName>
        <fullName evidence="10">Exosortase/archaeosortase family protein</fullName>
    </recommendedName>
</protein>
<dbReference type="EMBL" id="DSZZ01000040">
    <property type="protein sequence ID" value="HGU52083.1"/>
    <property type="molecule type" value="Genomic_DNA"/>
</dbReference>
<reference evidence="9" key="1">
    <citation type="journal article" date="2020" name="mSystems">
        <title>Genome- and Community-Level Interaction Insights into Carbon Utilization and Element Cycling Functions of Hydrothermarchaeota in Hydrothermal Sediment.</title>
        <authorList>
            <person name="Zhou Z."/>
            <person name="Liu Y."/>
            <person name="Xu W."/>
            <person name="Pan J."/>
            <person name="Luo Z.H."/>
            <person name="Li M."/>
        </authorList>
    </citation>
    <scope>NUCLEOTIDE SEQUENCE [LARGE SCALE GENOMIC DNA]</scope>
    <source>
        <strain evidence="9">SpSt-61</strain>
    </source>
</reference>
<keyword evidence="3" id="KW-0645">Protease</keyword>
<evidence type="ECO:0000256" key="1">
    <source>
        <dbReference type="ARBA" id="ARBA00004651"/>
    </source>
</evidence>
<feature type="transmembrane region" description="Helical" evidence="8">
    <location>
        <begin position="16"/>
        <end position="33"/>
    </location>
</feature>
<proteinExistence type="predicted"/>
<evidence type="ECO:0000256" key="3">
    <source>
        <dbReference type="ARBA" id="ARBA00022670"/>
    </source>
</evidence>
<dbReference type="GO" id="GO:0008233">
    <property type="term" value="F:peptidase activity"/>
    <property type="evidence" value="ECO:0007669"/>
    <property type="project" value="UniProtKB-KW"/>
</dbReference>
<sequence length="331" mass="37652">MNATLQNKLISTIKKFTPIVVFAVPLLILYHLYPASFDMTWKGRTYYLFFIWLIVMETILSWEVLEDRWRGKSFKTLILPVVLALPTVYVVIANYAGFNDSIVNFAVSHGVYPDHVRLMPLAVEYLTFTILLVLVIVAEYKVETLTKYSLSIFFLGTIGLVYLVDNLYPFGRFIPFQIIVPTTSQLAANVLNIMGFKTTLSNSMDPAYGSITTLKVYNAQNVLLAGFGIAWPCAGVDSLLLYSIVTLLFLREFVPSLKAKLAYFFIGAAVTYFINVLRIVSIFLVAVNGGNWRRFHDYYGPLYSVVWIISYLLIITGTQLIWRIVKNRFTS</sequence>
<gene>
    <name evidence="9" type="ORF">ENT78_00895</name>
</gene>
<comment type="subcellular location">
    <subcellularLocation>
        <location evidence="1">Cell membrane</location>
        <topology evidence="1">Multi-pass membrane protein</topology>
    </subcellularLocation>
</comment>
<dbReference type="InterPro" id="IPR019127">
    <property type="entry name" value="Exosortase"/>
</dbReference>
<feature type="transmembrane region" description="Helical" evidence="8">
    <location>
        <begin position="77"/>
        <end position="98"/>
    </location>
</feature>
<evidence type="ECO:0000256" key="2">
    <source>
        <dbReference type="ARBA" id="ARBA00022475"/>
    </source>
</evidence>
<evidence type="ECO:0000256" key="8">
    <source>
        <dbReference type="SAM" id="Phobius"/>
    </source>
</evidence>
<feature type="transmembrane region" description="Helical" evidence="8">
    <location>
        <begin position="45"/>
        <end position="65"/>
    </location>
</feature>
<dbReference type="GO" id="GO:0005886">
    <property type="term" value="C:plasma membrane"/>
    <property type="evidence" value="ECO:0007669"/>
    <property type="project" value="UniProtKB-SubCell"/>
</dbReference>
<dbReference type="NCBIfam" id="TIGR04178">
    <property type="entry name" value="exo_archaeo"/>
    <property type="match status" value="1"/>
</dbReference>
<keyword evidence="2" id="KW-1003">Cell membrane</keyword>
<evidence type="ECO:0000256" key="6">
    <source>
        <dbReference type="ARBA" id="ARBA00022989"/>
    </source>
</evidence>
<feature type="transmembrane region" description="Helical" evidence="8">
    <location>
        <begin position="262"/>
        <end position="285"/>
    </location>
</feature>
<evidence type="ECO:0000256" key="4">
    <source>
        <dbReference type="ARBA" id="ARBA00022692"/>
    </source>
</evidence>
<evidence type="ECO:0000313" key="9">
    <source>
        <dbReference type="EMBL" id="HGU52083.1"/>
    </source>
</evidence>
<keyword evidence="5" id="KW-0378">Hydrolase</keyword>
<evidence type="ECO:0000256" key="7">
    <source>
        <dbReference type="ARBA" id="ARBA00023136"/>
    </source>
</evidence>
<accession>A0A7V4NE12</accession>
<keyword evidence="7 8" id="KW-0472">Membrane</keyword>
<feature type="transmembrane region" description="Helical" evidence="8">
    <location>
        <begin position="118"/>
        <end position="138"/>
    </location>
</feature>
<keyword evidence="4 8" id="KW-0812">Transmembrane</keyword>
<feature type="transmembrane region" description="Helical" evidence="8">
    <location>
        <begin position="229"/>
        <end position="250"/>
    </location>
</feature>
<evidence type="ECO:0008006" key="10">
    <source>
        <dbReference type="Google" id="ProtNLM"/>
    </source>
</evidence>
<keyword evidence="6 8" id="KW-1133">Transmembrane helix</keyword>
<dbReference type="AlphaFoldDB" id="A0A7V4NE12"/>
<evidence type="ECO:0000256" key="5">
    <source>
        <dbReference type="ARBA" id="ARBA00022801"/>
    </source>
</evidence>
<name>A0A7V4NE12_FERPE</name>
<comment type="caution">
    <text evidence="9">The sequence shown here is derived from an EMBL/GenBank/DDBJ whole genome shotgun (WGS) entry which is preliminary data.</text>
</comment>
<feature type="transmembrane region" description="Helical" evidence="8">
    <location>
        <begin position="145"/>
        <end position="164"/>
    </location>
</feature>
<dbReference type="GO" id="GO:0006508">
    <property type="term" value="P:proteolysis"/>
    <property type="evidence" value="ECO:0007669"/>
    <property type="project" value="UniProtKB-KW"/>
</dbReference>
<organism evidence="9">
    <name type="scientific">Fervidobacterium pennivorans</name>
    <dbReference type="NCBI Taxonomy" id="93466"/>
    <lineage>
        <taxon>Bacteria</taxon>
        <taxon>Thermotogati</taxon>
        <taxon>Thermotogota</taxon>
        <taxon>Thermotogae</taxon>
        <taxon>Thermotogales</taxon>
        <taxon>Fervidobacteriaceae</taxon>
        <taxon>Fervidobacterium</taxon>
    </lineage>
</organism>
<dbReference type="InterPro" id="IPR026392">
    <property type="entry name" value="Exo/Archaeosortase_dom"/>
</dbReference>